<name>A0A8X6HEP1_TRICU</name>
<sequence length="73" mass="8059">MSLFGADFGLCGGNIGPYFFENEADQAVNIIGARYRFLPIDVDDIWFQQDSAAGHTACETIQYSLVSVIRIIP</sequence>
<dbReference type="AlphaFoldDB" id="A0A8X6HEP1"/>
<dbReference type="Proteomes" id="UP000887116">
    <property type="component" value="Unassembled WGS sequence"/>
</dbReference>
<keyword evidence="2" id="KW-1185">Reference proteome</keyword>
<reference evidence="1" key="1">
    <citation type="submission" date="2020-07" db="EMBL/GenBank/DDBJ databases">
        <title>Multicomponent nature underlies the extraordinary mechanical properties of spider dragline silk.</title>
        <authorList>
            <person name="Kono N."/>
            <person name="Nakamura H."/>
            <person name="Mori M."/>
            <person name="Yoshida Y."/>
            <person name="Ohtoshi R."/>
            <person name="Malay A.D."/>
            <person name="Moran D.A.P."/>
            <person name="Tomita M."/>
            <person name="Numata K."/>
            <person name="Arakawa K."/>
        </authorList>
    </citation>
    <scope>NUCLEOTIDE SEQUENCE</scope>
</reference>
<protein>
    <submittedName>
        <fullName evidence="1">Uncharacterized protein</fullName>
    </submittedName>
</protein>
<dbReference type="OrthoDB" id="6494175at2759"/>
<evidence type="ECO:0000313" key="1">
    <source>
        <dbReference type="EMBL" id="GFR22199.1"/>
    </source>
</evidence>
<gene>
    <name evidence="1" type="ORF">TNCT_252291</name>
</gene>
<evidence type="ECO:0000313" key="2">
    <source>
        <dbReference type="Proteomes" id="UP000887116"/>
    </source>
</evidence>
<organism evidence="1 2">
    <name type="scientific">Trichonephila clavata</name>
    <name type="common">Joro spider</name>
    <name type="synonym">Nephila clavata</name>
    <dbReference type="NCBI Taxonomy" id="2740835"/>
    <lineage>
        <taxon>Eukaryota</taxon>
        <taxon>Metazoa</taxon>
        <taxon>Ecdysozoa</taxon>
        <taxon>Arthropoda</taxon>
        <taxon>Chelicerata</taxon>
        <taxon>Arachnida</taxon>
        <taxon>Araneae</taxon>
        <taxon>Araneomorphae</taxon>
        <taxon>Entelegynae</taxon>
        <taxon>Araneoidea</taxon>
        <taxon>Nephilidae</taxon>
        <taxon>Trichonephila</taxon>
    </lineage>
</organism>
<dbReference type="EMBL" id="BMAO01018250">
    <property type="protein sequence ID" value="GFR22199.1"/>
    <property type="molecule type" value="Genomic_DNA"/>
</dbReference>
<proteinExistence type="predicted"/>
<comment type="caution">
    <text evidence="1">The sequence shown here is derived from an EMBL/GenBank/DDBJ whole genome shotgun (WGS) entry which is preliminary data.</text>
</comment>
<accession>A0A8X6HEP1</accession>